<dbReference type="Gene3D" id="1.10.287.110">
    <property type="entry name" value="DnaJ domain"/>
    <property type="match status" value="1"/>
</dbReference>
<dbReference type="KEGG" id="nnu:104589312"/>
<dbReference type="Pfam" id="PF00226">
    <property type="entry name" value="DnaJ"/>
    <property type="match status" value="1"/>
</dbReference>
<evidence type="ECO:0000313" key="2">
    <source>
        <dbReference type="Proteomes" id="UP000189703"/>
    </source>
</evidence>
<gene>
    <name evidence="3" type="primary">LOC104589312</name>
</gene>
<keyword evidence="2" id="KW-1185">Reference proteome</keyword>
<dbReference type="SUPFAM" id="SSF46565">
    <property type="entry name" value="Chaperone J-domain"/>
    <property type="match status" value="1"/>
</dbReference>
<dbReference type="eggNOG" id="KOG0715">
    <property type="taxonomic scope" value="Eukaryota"/>
</dbReference>
<protein>
    <submittedName>
        <fullName evidence="3">Uncharacterized protein LOC104589312</fullName>
    </submittedName>
</protein>
<dbReference type="InterPro" id="IPR018253">
    <property type="entry name" value="DnaJ_domain_CS"/>
</dbReference>
<reference evidence="3" key="1">
    <citation type="submission" date="2025-08" db="UniProtKB">
        <authorList>
            <consortium name="RefSeq"/>
        </authorList>
    </citation>
    <scope>IDENTIFICATION</scope>
</reference>
<dbReference type="PANTHER" id="PTHR24074">
    <property type="entry name" value="CO-CHAPERONE PROTEIN DJLA"/>
    <property type="match status" value="1"/>
</dbReference>
<accession>A0A1U7ZD81</accession>
<dbReference type="OMA" id="DHRVNPM"/>
<dbReference type="InterPro" id="IPR001623">
    <property type="entry name" value="DnaJ_domain"/>
</dbReference>
<dbReference type="SMART" id="SM00271">
    <property type="entry name" value="DnaJ"/>
    <property type="match status" value="1"/>
</dbReference>
<dbReference type="CDD" id="cd06257">
    <property type="entry name" value="DnaJ"/>
    <property type="match status" value="1"/>
</dbReference>
<dbReference type="PRINTS" id="PR00625">
    <property type="entry name" value="JDOMAIN"/>
</dbReference>
<organism evidence="2 3">
    <name type="scientific">Nelumbo nucifera</name>
    <name type="common">Sacred lotus</name>
    <dbReference type="NCBI Taxonomy" id="4432"/>
    <lineage>
        <taxon>Eukaryota</taxon>
        <taxon>Viridiplantae</taxon>
        <taxon>Streptophyta</taxon>
        <taxon>Embryophyta</taxon>
        <taxon>Tracheophyta</taxon>
        <taxon>Spermatophyta</taxon>
        <taxon>Magnoliopsida</taxon>
        <taxon>Proteales</taxon>
        <taxon>Nelumbonaceae</taxon>
        <taxon>Nelumbo</taxon>
    </lineage>
</organism>
<dbReference type="AlphaFoldDB" id="A0A1U7ZD81"/>
<sequence>MSSLRAICRPHMVFSSFMCCRNQARLALPFRNNCSYKSGVSSLSSFSPWFDTSDVLRNYSAYRVNSRRTLVRATKWTDEKSPYETLVLERDADEEKIKSAYRRLAKYYHPDVYDGRGTLEEGETAESRFIKIQAAYELLIDEEKRRQYDNDHRVNPLKASQAWMEWLIKKRKAFDQRGDMAISAWAEMQQREMNLRARRLSRSKIDPEEERRILAKEKKASMENFSNTLRRHTLVLKKRDLMRKKAEDEKKKVISQLLAAEGLELDTDDDTL</sequence>
<dbReference type="InParanoid" id="A0A1U7ZD81"/>
<dbReference type="OrthoDB" id="10250354at2759"/>
<dbReference type="RefSeq" id="XP_010245877.1">
    <property type="nucleotide sequence ID" value="XM_010247575.2"/>
</dbReference>
<feature type="domain" description="J" evidence="1">
    <location>
        <begin position="81"/>
        <end position="152"/>
    </location>
</feature>
<name>A0A1U7ZD81_NELNU</name>
<evidence type="ECO:0000259" key="1">
    <source>
        <dbReference type="PROSITE" id="PS50076"/>
    </source>
</evidence>
<dbReference type="PROSITE" id="PS00636">
    <property type="entry name" value="DNAJ_1"/>
    <property type="match status" value="1"/>
</dbReference>
<dbReference type="InterPro" id="IPR050817">
    <property type="entry name" value="DjlA_DnaK_co-chaperone"/>
</dbReference>
<dbReference type="Proteomes" id="UP000189703">
    <property type="component" value="Unplaced"/>
</dbReference>
<dbReference type="GeneID" id="104589312"/>
<dbReference type="InterPro" id="IPR036869">
    <property type="entry name" value="J_dom_sf"/>
</dbReference>
<evidence type="ECO:0000313" key="3">
    <source>
        <dbReference type="RefSeq" id="XP_010245877.1"/>
    </source>
</evidence>
<dbReference type="FunCoup" id="A0A1U7ZD81">
    <property type="interactions" value="379"/>
</dbReference>
<dbReference type="PROSITE" id="PS50076">
    <property type="entry name" value="DNAJ_2"/>
    <property type="match status" value="1"/>
</dbReference>
<proteinExistence type="predicted"/>
<dbReference type="STRING" id="4432.A0A1U7ZD81"/>